<sequence>MVELGRLLESGWASRRDVARAATALPGFVDLLVAQVDALHRGANWQPGADSALARLGFRRTAELLEEFLTGRA</sequence>
<dbReference type="KEGG" id="pbap:Pla133_29300"/>
<organism evidence="1 2">
    <name type="scientific">Engelhardtia mirabilis</name>
    <dbReference type="NCBI Taxonomy" id="2528011"/>
    <lineage>
        <taxon>Bacteria</taxon>
        <taxon>Pseudomonadati</taxon>
        <taxon>Planctomycetota</taxon>
        <taxon>Planctomycetia</taxon>
        <taxon>Planctomycetia incertae sedis</taxon>
        <taxon>Engelhardtia</taxon>
    </lineage>
</organism>
<protein>
    <submittedName>
        <fullName evidence="1">Uncharacterized protein</fullName>
    </submittedName>
</protein>
<evidence type="ECO:0000313" key="1">
    <source>
        <dbReference type="EMBL" id="QDU67841.1"/>
    </source>
</evidence>
<proteinExistence type="predicted"/>
<accession>A0A518BLJ5</accession>
<gene>
    <name evidence="1" type="ORF">Pla133_29300</name>
</gene>
<reference evidence="1 2" key="1">
    <citation type="submission" date="2019-02" db="EMBL/GenBank/DDBJ databases">
        <title>Deep-cultivation of Planctomycetes and their phenomic and genomic characterization uncovers novel biology.</title>
        <authorList>
            <person name="Wiegand S."/>
            <person name="Jogler M."/>
            <person name="Boedeker C."/>
            <person name="Pinto D."/>
            <person name="Vollmers J."/>
            <person name="Rivas-Marin E."/>
            <person name="Kohn T."/>
            <person name="Peeters S.H."/>
            <person name="Heuer A."/>
            <person name="Rast P."/>
            <person name="Oberbeckmann S."/>
            <person name="Bunk B."/>
            <person name="Jeske O."/>
            <person name="Meyerdierks A."/>
            <person name="Storesund J.E."/>
            <person name="Kallscheuer N."/>
            <person name="Luecker S."/>
            <person name="Lage O.M."/>
            <person name="Pohl T."/>
            <person name="Merkel B.J."/>
            <person name="Hornburger P."/>
            <person name="Mueller R.-W."/>
            <person name="Bruemmer F."/>
            <person name="Labrenz M."/>
            <person name="Spormann A.M."/>
            <person name="Op den Camp H."/>
            <person name="Overmann J."/>
            <person name="Amann R."/>
            <person name="Jetten M.S.M."/>
            <person name="Mascher T."/>
            <person name="Medema M.H."/>
            <person name="Devos D.P."/>
            <person name="Kaster A.-K."/>
            <person name="Ovreas L."/>
            <person name="Rohde M."/>
            <person name="Galperin M.Y."/>
            <person name="Jogler C."/>
        </authorList>
    </citation>
    <scope>NUCLEOTIDE SEQUENCE [LARGE SCALE GENOMIC DNA]</scope>
    <source>
        <strain evidence="1 2">Pla133</strain>
    </source>
</reference>
<dbReference type="EMBL" id="CP036287">
    <property type="protein sequence ID" value="QDU67841.1"/>
    <property type="molecule type" value="Genomic_DNA"/>
</dbReference>
<keyword evidence="2" id="KW-1185">Reference proteome</keyword>
<dbReference type="Proteomes" id="UP000316921">
    <property type="component" value="Chromosome"/>
</dbReference>
<evidence type="ECO:0000313" key="2">
    <source>
        <dbReference type="Proteomes" id="UP000316921"/>
    </source>
</evidence>
<dbReference type="AlphaFoldDB" id="A0A518BLJ5"/>
<name>A0A518BLJ5_9BACT</name>